<feature type="domain" description="Yip1" evidence="6">
    <location>
        <begin position="34"/>
        <end position="157"/>
    </location>
</feature>
<reference evidence="7 8" key="1">
    <citation type="submission" date="2016-08" db="EMBL/GenBank/DDBJ databases">
        <title>Draft genome of Amylibacter sp. strain 4G11.</title>
        <authorList>
            <person name="Wong S.-K."/>
            <person name="Hamasaki K."/>
            <person name="Yoshizawa S."/>
        </authorList>
    </citation>
    <scope>NUCLEOTIDE SEQUENCE [LARGE SCALE GENOMIC DNA]</scope>
    <source>
        <strain evidence="7 8">4G11</strain>
    </source>
</reference>
<feature type="transmembrane region" description="Helical" evidence="5">
    <location>
        <begin position="72"/>
        <end position="94"/>
    </location>
</feature>
<dbReference type="Pfam" id="PF04893">
    <property type="entry name" value="Yip1"/>
    <property type="match status" value="1"/>
</dbReference>
<feature type="transmembrane region" description="Helical" evidence="5">
    <location>
        <begin position="32"/>
        <end position="52"/>
    </location>
</feature>
<evidence type="ECO:0000313" key="8">
    <source>
        <dbReference type="Proteomes" id="UP000231516"/>
    </source>
</evidence>
<evidence type="ECO:0000256" key="4">
    <source>
        <dbReference type="ARBA" id="ARBA00023136"/>
    </source>
</evidence>
<dbReference type="OrthoDB" id="7771437at2"/>
<gene>
    <name evidence="7" type="ORF">BFP76_05775</name>
</gene>
<dbReference type="GO" id="GO:0016020">
    <property type="term" value="C:membrane"/>
    <property type="evidence" value="ECO:0007669"/>
    <property type="project" value="UniProtKB-SubCell"/>
</dbReference>
<dbReference type="EMBL" id="MDGM01000012">
    <property type="protein sequence ID" value="PIB24691.1"/>
    <property type="molecule type" value="Genomic_DNA"/>
</dbReference>
<name>A0A2G5K579_9RHOB</name>
<comment type="subcellular location">
    <subcellularLocation>
        <location evidence="1">Membrane</location>
        <topology evidence="1">Multi-pass membrane protein</topology>
    </subcellularLocation>
</comment>
<protein>
    <recommendedName>
        <fullName evidence="6">Yip1 domain-containing protein</fullName>
    </recommendedName>
</protein>
<proteinExistence type="predicted"/>
<evidence type="ECO:0000256" key="1">
    <source>
        <dbReference type="ARBA" id="ARBA00004141"/>
    </source>
</evidence>
<evidence type="ECO:0000313" key="7">
    <source>
        <dbReference type="EMBL" id="PIB24691.1"/>
    </source>
</evidence>
<sequence>MSLVGDIFQSVITPRKIMRKQMDAGIREEQTLFYALFFGAMHLVSQMPNIAVKATKTEQSIANLTAMQFASSVFITPLVIYGIALIFHFIMRAFNGAGLGVQTRRAVFWAAIVSIPFMLISGIVNSVAPFYYVLGAGAITTLVFAWVLAANLTEVHFPNSGKKQIKKI</sequence>
<evidence type="ECO:0000256" key="2">
    <source>
        <dbReference type="ARBA" id="ARBA00022692"/>
    </source>
</evidence>
<accession>A0A2G5K579</accession>
<keyword evidence="8" id="KW-1185">Reference proteome</keyword>
<dbReference type="RefSeq" id="WP_099593272.1">
    <property type="nucleotide sequence ID" value="NZ_MDGM01000012.1"/>
</dbReference>
<evidence type="ECO:0000256" key="3">
    <source>
        <dbReference type="ARBA" id="ARBA00022989"/>
    </source>
</evidence>
<keyword evidence="3 5" id="KW-1133">Transmembrane helix</keyword>
<dbReference type="AlphaFoldDB" id="A0A2G5K579"/>
<keyword evidence="2 5" id="KW-0812">Transmembrane</keyword>
<keyword evidence="4 5" id="KW-0472">Membrane</keyword>
<feature type="transmembrane region" description="Helical" evidence="5">
    <location>
        <begin position="106"/>
        <end position="124"/>
    </location>
</feature>
<comment type="caution">
    <text evidence="7">The sequence shown here is derived from an EMBL/GenBank/DDBJ whole genome shotgun (WGS) entry which is preliminary data.</text>
</comment>
<evidence type="ECO:0000259" key="6">
    <source>
        <dbReference type="Pfam" id="PF04893"/>
    </source>
</evidence>
<dbReference type="Proteomes" id="UP000231516">
    <property type="component" value="Unassembled WGS sequence"/>
</dbReference>
<dbReference type="InterPro" id="IPR006977">
    <property type="entry name" value="Yip1_dom"/>
</dbReference>
<feature type="transmembrane region" description="Helical" evidence="5">
    <location>
        <begin position="130"/>
        <end position="153"/>
    </location>
</feature>
<evidence type="ECO:0000256" key="5">
    <source>
        <dbReference type="SAM" id="Phobius"/>
    </source>
</evidence>
<organism evidence="7 8">
    <name type="scientific">Paramylibacter kogurei</name>
    <dbReference type="NCBI Taxonomy" id="1889778"/>
    <lineage>
        <taxon>Bacteria</taxon>
        <taxon>Pseudomonadati</taxon>
        <taxon>Pseudomonadota</taxon>
        <taxon>Alphaproteobacteria</taxon>
        <taxon>Rhodobacterales</taxon>
        <taxon>Paracoccaceae</taxon>
        <taxon>Paramylibacter</taxon>
    </lineage>
</organism>